<dbReference type="SMART" id="SM00857">
    <property type="entry name" value="Resolvase"/>
    <property type="match status" value="1"/>
</dbReference>
<dbReference type="PANTHER" id="PTHR30461">
    <property type="entry name" value="DNA-INVERTASE FROM LAMBDOID PROPHAGE"/>
    <property type="match status" value="1"/>
</dbReference>
<dbReference type="InterPro" id="IPR036162">
    <property type="entry name" value="Resolvase-like_N_sf"/>
</dbReference>
<dbReference type="InterPro" id="IPR009057">
    <property type="entry name" value="Homeodomain-like_sf"/>
</dbReference>
<evidence type="ECO:0000256" key="6">
    <source>
        <dbReference type="PIRSR" id="PIRSR606118-50"/>
    </source>
</evidence>
<dbReference type="InterPro" id="IPR006118">
    <property type="entry name" value="Recombinase_CS"/>
</dbReference>
<evidence type="ECO:0000256" key="5">
    <source>
        <dbReference type="ARBA" id="ARBA00023172"/>
    </source>
</evidence>
<dbReference type="FunFam" id="3.40.50.1390:FF:000001">
    <property type="entry name" value="DNA recombinase"/>
    <property type="match status" value="1"/>
</dbReference>
<evidence type="ECO:0000259" key="8">
    <source>
        <dbReference type="PROSITE" id="PS51736"/>
    </source>
</evidence>
<dbReference type="Gene3D" id="1.10.10.60">
    <property type="entry name" value="Homeodomain-like"/>
    <property type="match status" value="1"/>
</dbReference>
<protein>
    <recommendedName>
        <fullName evidence="8">Resolvase/invertase-type recombinase catalytic domain-containing protein</fullName>
    </recommendedName>
</protein>
<evidence type="ECO:0000256" key="4">
    <source>
        <dbReference type="ARBA" id="ARBA00023125"/>
    </source>
</evidence>
<keyword evidence="5" id="KW-0233">DNA recombination</keyword>
<evidence type="ECO:0000256" key="1">
    <source>
        <dbReference type="ARBA" id="ARBA00009913"/>
    </source>
</evidence>
<dbReference type="InterPro" id="IPR006120">
    <property type="entry name" value="Resolvase_HTH_dom"/>
</dbReference>
<dbReference type="Proteomes" id="UP000254764">
    <property type="component" value="Unassembled WGS sequence"/>
</dbReference>
<dbReference type="PANTHER" id="PTHR30461:SF2">
    <property type="entry name" value="SERINE RECOMBINASE PINE-RELATED"/>
    <property type="match status" value="1"/>
</dbReference>
<accession>A0A376AGL8</accession>
<dbReference type="Pfam" id="PF02796">
    <property type="entry name" value="HTH_7"/>
    <property type="match status" value="1"/>
</dbReference>
<evidence type="ECO:0000256" key="2">
    <source>
        <dbReference type="ARBA" id="ARBA00022908"/>
    </source>
</evidence>
<feature type="active site" description="O-(5'-phospho-DNA)-serine intermediate" evidence="6 7">
    <location>
        <position position="9"/>
    </location>
</feature>
<dbReference type="InterPro" id="IPR050639">
    <property type="entry name" value="SSR_resolvase"/>
</dbReference>
<dbReference type="AlphaFoldDB" id="A0A376AGL8"/>
<dbReference type="Pfam" id="PF00239">
    <property type="entry name" value="Resolvase"/>
    <property type="match status" value="1"/>
</dbReference>
<keyword evidence="2" id="KW-0229">DNA integration</keyword>
<sequence length="206" mass="22219">MRIGYARVSTHDQNIELQLRALKAAGCRRIHTDHGLSGASRSRPGLVGALGELSPGDTLVIWRLDRLGRSLSHLIEVVAELGRKEIGLYSISESVDTASAGGILIFHIMGALAEFERALISERTKAGMSAARARGSPIGRPVKLMAHEIDAALDAMSQGTPLAAAARQFGVSRSTLYRSMRRADGEATSPAREIFRAMEQSRDWSA</sequence>
<dbReference type="SUPFAM" id="SSF46689">
    <property type="entry name" value="Homeodomain-like"/>
    <property type="match status" value="1"/>
</dbReference>
<keyword evidence="4" id="KW-0238">DNA-binding</keyword>
<dbReference type="PROSITE" id="PS51736">
    <property type="entry name" value="RECOMBINASES_3"/>
    <property type="match status" value="1"/>
</dbReference>
<evidence type="ECO:0000313" key="9">
    <source>
        <dbReference type="EMBL" id="SSC66830.1"/>
    </source>
</evidence>
<feature type="domain" description="Resolvase/invertase-type recombinase catalytic" evidence="8">
    <location>
        <begin position="1"/>
        <end position="135"/>
    </location>
</feature>
<dbReference type="InterPro" id="IPR006119">
    <property type="entry name" value="Resolv_N"/>
</dbReference>
<dbReference type="Gene3D" id="3.40.50.1390">
    <property type="entry name" value="Resolvase, N-terminal catalytic domain"/>
    <property type="match status" value="1"/>
</dbReference>
<dbReference type="CDD" id="cd03768">
    <property type="entry name" value="SR_ResInv"/>
    <property type="match status" value="1"/>
</dbReference>
<evidence type="ECO:0000256" key="7">
    <source>
        <dbReference type="PROSITE-ProRule" id="PRU10137"/>
    </source>
</evidence>
<dbReference type="PROSITE" id="PS00398">
    <property type="entry name" value="RECOMBINASES_2"/>
    <property type="match status" value="1"/>
</dbReference>
<dbReference type="CDD" id="cd00569">
    <property type="entry name" value="HTH_Hin_like"/>
    <property type="match status" value="1"/>
</dbReference>
<evidence type="ECO:0000313" key="10">
    <source>
        <dbReference type="Proteomes" id="UP000254764"/>
    </source>
</evidence>
<keyword evidence="3" id="KW-0230">DNA invertase</keyword>
<dbReference type="GO" id="GO:0000150">
    <property type="term" value="F:DNA strand exchange activity"/>
    <property type="evidence" value="ECO:0007669"/>
    <property type="project" value="UniProtKB-KW"/>
</dbReference>
<proteinExistence type="inferred from homology"/>
<dbReference type="EMBL" id="UEYP01000003">
    <property type="protein sequence ID" value="SSC66830.1"/>
    <property type="molecule type" value="Genomic_DNA"/>
</dbReference>
<keyword evidence="10" id="KW-1185">Reference proteome</keyword>
<dbReference type="SUPFAM" id="SSF53041">
    <property type="entry name" value="Resolvase-like"/>
    <property type="match status" value="1"/>
</dbReference>
<gene>
    <name evidence="9" type="ORF">RHIZ70_2538</name>
</gene>
<evidence type="ECO:0000256" key="3">
    <source>
        <dbReference type="ARBA" id="ARBA00023100"/>
    </source>
</evidence>
<dbReference type="STRING" id="1336235.GCA_000518785_02076"/>
<dbReference type="GO" id="GO:0015074">
    <property type="term" value="P:DNA integration"/>
    <property type="evidence" value="ECO:0007669"/>
    <property type="project" value="UniProtKB-KW"/>
</dbReference>
<dbReference type="GO" id="GO:0003677">
    <property type="term" value="F:DNA binding"/>
    <property type="evidence" value="ECO:0007669"/>
    <property type="project" value="UniProtKB-KW"/>
</dbReference>
<organism evidence="9 10">
    <name type="scientific">Ciceribacter selenitireducens ATCC BAA-1503</name>
    <dbReference type="NCBI Taxonomy" id="1336235"/>
    <lineage>
        <taxon>Bacteria</taxon>
        <taxon>Pseudomonadati</taxon>
        <taxon>Pseudomonadota</taxon>
        <taxon>Alphaproteobacteria</taxon>
        <taxon>Hyphomicrobiales</taxon>
        <taxon>Rhizobiaceae</taxon>
        <taxon>Ciceribacter</taxon>
    </lineage>
</organism>
<comment type="similarity">
    <text evidence="1">Belongs to the site-specific recombinase resolvase family.</text>
</comment>
<reference evidence="10" key="1">
    <citation type="submission" date="2018-07" db="EMBL/GenBank/DDBJ databases">
        <authorList>
            <person name="Peiro R."/>
            <person name="Begona"/>
            <person name="Cbmso G."/>
            <person name="Lopez M."/>
            <person name="Gonzalez S."/>
        </authorList>
    </citation>
    <scope>NUCLEOTIDE SEQUENCE [LARGE SCALE GENOMIC DNA]</scope>
</reference>
<name>A0A376AGL8_9HYPH</name>
<dbReference type="PROSITE" id="PS00397">
    <property type="entry name" value="RECOMBINASES_1"/>
    <property type="match status" value="1"/>
</dbReference>
<dbReference type="OrthoDB" id="9800103at2"/>